<dbReference type="CDD" id="cd08774">
    <property type="entry name" value="14-3-3"/>
    <property type="match status" value="1"/>
</dbReference>
<evidence type="ECO:0000256" key="3">
    <source>
        <dbReference type="SAM" id="MobiDB-lite"/>
    </source>
</evidence>
<evidence type="ECO:0000313" key="5">
    <source>
        <dbReference type="EMBL" id="KCZ80522.1"/>
    </source>
</evidence>
<organism evidence="5 6">
    <name type="scientific">Anncaliia algerae PRA339</name>
    <dbReference type="NCBI Taxonomy" id="1288291"/>
    <lineage>
        <taxon>Eukaryota</taxon>
        <taxon>Fungi</taxon>
        <taxon>Fungi incertae sedis</taxon>
        <taxon>Microsporidia</taxon>
        <taxon>Tubulinosematoidea</taxon>
        <taxon>Tubulinosematidae</taxon>
        <taxon>Anncaliia</taxon>
    </lineage>
</organism>
<evidence type="ECO:0000313" key="6">
    <source>
        <dbReference type="Proteomes" id="UP000030655"/>
    </source>
</evidence>
<feature type="site" description="Interaction with phosphoserine on interacting protein" evidence="2">
    <location>
        <position position="63"/>
    </location>
</feature>
<feature type="domain" description="14-3-3" evidence="4">
    <location>
        <begin position="3"/>
        <end position="250"/>
    </location>
</feature>
<dbReference type="AlphaFoldDB" id="A0A059F091"/>
<name>A0A059F091_9MICR</name>
<feature type="region of interest" description="Disordered" evidence="3">
    <location>
        <begin position="241"/>
        <end position="264"/>
    </location>
</feature>
<dbReference type="SMART" id="SM00101">
    <property type="entry name" value="14_3_3"/>
    <property type="match status" value="1"/>
</dbReference>
<accession>A0A059F091</accession>
<evidence type="ECO:0000256" key="1">
    <source>
        <dbReference type="ARBA" id="ARBA00006141"/>
    </source>
</evidence>
<dbReference type="STRING" id="1288291.A0A059F091"/>
<reference evidence="5 6" key="2">
    <citation type="submission" date="2014-03" db="EMBL/GenBank/DDBJ databases">
        <title>The Genome Sequence of Anncaliia algerae insect isolate PRA339.</title>
        <authorList>
            <consortium name="The Broad Institute Genome Sequencing Platform"/>
            <consortium name="The Broad Institute Genome Sequencing Center for Infectious Disease"/>
            <person name="Cuomo C."/>
            <person name="Becnel J."/>
            <person name="Sanscrainte N."/>
            <person name="Walker B."/>
            <person name="Young S.K."/>
            <person name="Zeng Q."/>
            <person name="Gargeya S."/>
            <person name="Fitzgerald M."/>
            <person name="Haas B."/>
            <person name="Abouelleil A."/>
            <person name="Alvarado L."/>
            <person name="Arachchi H.M."/>
            <person name="Berlin A.M."/>
            <person name="Chapman S.B."/>
            <person name="Dewar J."/>
            <person name="Goldberg J."/>
            <person name="Griggs A."/>
            <person name="Gujja S."/>
            <person name="Hansen M."/>
            <person name="Howarth C."/>
            <person name="Imamovic A."/>
            <person name="Larimer J."/>
            <person name="McCowan C."/>
            <person name="Murphy C."/>
            <person name="Neiman D."/>
            <person name="Pearson M."/>
            <person name="Priest M."/>
            <person name="Roberts A."/>
            <person name="Saif S."/>
            <person name="Shea T."/>
            <person name="Sisk P."/>
            <person name="Sykes S."/>
            <person name="Wortman J."/>
            <person name="Nusbaum C."/>
            <person name="Birren B."/>
        </authorList>
    </citation>
    <scope>NUCLEOTIDE SEQUENCE [LARGE SCALE GENOMIC DNA]</scope>
    <source>
        <strain evidence="5 6">PRA339</strain>
    </source>
</reference>
<keyword evidence="6" id="KW-1185">Reference proteome</keyword>
<gene>
    <name evidence="5" type="ORF">H312_02084</name>
</gene>
<sequence length="264" mass="30349">MQKEELQTLLFSASVSERAERYEEMVQDVKDAIDLASKETIPLGLKGHSLFSVAYKNLAGSRRASWRVLCAEQTKYEKGSQFYRVIDEKISVVIKELCDICEEALGTIDAKILQMDDVKNNRESLIFFMKMKGDYYRYKAEVEEGEALNKSIESAKVAYEEAHNQAILLPPTSPVRLGLALNFSVFHYEILKKTDLACNMARKSFEDAITELDNLSEEHYKDTTLIMQLIRDNLTLWTSQPEHSQENIYEKPTEEINHDEGNFN</sequence>
<evidence type="ECO:0000259" key="4">
    <source>
        <dbReference type="SMART" id="SM00101"/>
    </source>
</evidence>
<comment type="similarity">
    <text evidence="1">Belongs to the 14-3-3 family.</text>
</comment>
<dbReference type="InterPro" id="IPR023410">
    <property type="entry name" value="14-3-3_domain"/>
</dbReference>
<dbReference type="InterPro" id="IPR036815">
    <property type="entry name" value="14-3-3_dom_sf"/>
</dbReference>
<dbReference type="InterPro" id="IPR000308">
    <property type="entry name" value="14-3-3"/>
</dbReference>
<dbReference type="EMBL" id="KK365177">
    <property type="protein sequence ID" value="KCZ80522.1"/>
    <property type="molecule type" value="Genomic_DNA"/>
</dbReference>
<protein>
    <recommendedName>
        <fullName evidence="4">14-3-3 domain-containing protein</fullName>
    </recommendedName>
</protein>
<dbReference type="PRINTS" id="PR00305">
    <property type="entry name" value="1433ZETA"/>
</dbReference>
<evidence type="ECO:0000256" key="2">
    <source>
        <dbReference type="PIRSR" id="PIRSR000868-1"/>
    </source>
</evidence>
<dbReference type="OrthoDB" id="10260625at2759"/>
<dbReference type="PANTHER" id="PTHR18860">
    <property type="entry name" value="14-3-3 PROTEIN"/>
    <property type="match status" value="1"/>
</dbReference>
<dbReference type="Pfam" id="PF00244">
    <property type="entry name" value="14-3-3"/>
    <property type="match status" value="1"/>
</dbReference>
<dbReference type="PIRSF" id="PIRSF000868">
    <property type="entry name" value="14-3-3"/>
    <property type="match status" value="1"/>
</dbReference>
<dbReference type="HOGENOM" id="CLU_058290_0_1_1"/>
<proteinExistence type="inferred from homology"/>
<feature type="compositionally biased region" description="Basic and acidic residues" evidence="3">
    <location>
        <begin position="243"/>
        <end position="264"/>
    </location>
</feature>
<dbReference type="Proteomes" id="UP000030655">
    <property type="component" value="Unassembled WGS sequence"/>
</dbReference>
<dbReference type="VEuPathDB" id="MicrosporidiaDB:H312_02084"/>
<feature type="site" description="Interaction with phosphoserine on interacting protein" evidence="2">
    <location>
        <position position="137"/>
    </location>
</feature>
<dbReference type="SUPFAM" id="SSF48445">
    <property type="entry name" value="14-3-3 protein"/>
    <property type="match status" value="1"/>
</dbReference>
<dbReference type="Gene3D" id="1.20.190.20">
    <property type="entry name" value="14-3-3 domain"/>
    <property type="match status" value="1"/>
</dbReference>
<reference evidence="6" key="1">
    <citation type="submission" date="2013-02" db="EMBL/GenBank/DDBJ databases">
        <authorList>
            <consortium name="The Broad Institute Genome Sequencing Platform"/>
            <person name="Cuomo C."/>
            <person name="Becnel J."/>
            <person name="Sanscrainte N."/>
            <person name="Walker B."/>
            <person name="Young S.K."/>
            <person name="Zeng Q."/>
            <person name="Gargeya S."/>
            <person name="Fitzgerald M."/>
            <person name="Haas B."/>
            <person name="Abouelleil A."/>
            <person name="Alvarado L."/>
            <person name="Arachchi H.M."/>
            <person name="Berlin A.M."/>
            <person name="Chapman S.B."/>
            <person name="Dewar J."/>
            <person name="Goldberg J."/>
            <person name="Griggs A."/>
            <person name="Gujja S."/>
            <person name="Hansen M."/>
            <person name="Howarth C."/>
            <person name="Imamovic A."/>
            <person name="Larimer J."/>
            <person name="McCowan C."/>
            <person name="Murphy C."/>
            <person name="Neiman D."/>
            <person name="Pearson M."/>
            <person name="Priest M."/>
            <person name="Roberts A."/>
            <person name="Saif S."/>
            <person name="Shea T."/>
            <person name="Sisk P."/>
            <person name="Sykes S."/>
            <person name="Wortman J."/>
            <person name="Nusbaum C."/>
            <person name="Birren B."/>
        </authorList>
    </citation>
    <scope>NUCLEOTIDE SEQUENCE [LARGE SCALE GENOMIC DNA]</scope>
    <source>
        <strain evidence="6">PRA339</strain>
    </source>
</reference>